<dbReference type="EMBL" id="CAMXCT030001779">
    <property type="protein sequence ID" value="CAL4780241.1"/>
    <property type="molecule type" value="Genomic_DNA"/>
</dbReference>
<comment type="caution">
    <text evidence="2">The sequence shown here is derived from an EMBL/GenBank/DDBJ whole genome shotgun (WGS) entry which is preliminary data.</text>
</comment>
<dbReference type="AlphaFoldDB" id="A0A9P1FX65"/>
<dbReference type="OrthoDB" id="6077919at2759"/>
<dbReference type="Proteomes" id="UP001152797">
    <property type="component" value="Unassembled WGS sequence"/>
</dbReference>
<reference evidence="3 4" key="2">
    <citation type="submission" date="2024-05" db="EMBL/GenBank/DDBJ databases">
        <authorList>
            <person name="Chen Y."/>
            <person name="Shah S."/>
            <person name="Dougan E. K."/>
            <person name="Thang M."/>
            <person name="Chan C."/>
        </authorList>
    </citation>
    <scope>NUCLEOTIDE SEQUENCE [LARGE SCALE GENOMIC DNA]</scope>
</reference>
<sequence>MAKLKPLQKILKDAKLNMEKKRLVVRSIGLSVLTLHAGTWTGLTQGEHEAWQAGVFKAYQQVQPRDAQGNVRHVSLFELARDMESPLPMELLYVQRLRLLFHIIQVADEYMIGAVSYNHHVMQDRSWLYGAMKAVNWMQRQIGDMLVLAEVSELEDRQTWEDLRPFAGMSKKNVKKAQKSHLIKIKAFLTVKHHAEEQDQMLREMGWTLSDLMLAVFVTWSLVQRISSSPPAAQAWFENGNEKEAERLDEEDRKQGVAMHQSGLQGAKPDCLWRQCEEHELQATLEIREDFVQGQHDPTTEELHCWSQYGLLPPGQGGRSKTSGRPVGLWT</sequence>
<evidence type="ECO:0000313" key="4">
    <source>
        <dbReference type="Proteomes" id="UP001152797"/>
    </source>
</evidence>
<organism evidence="2">
    <name type="scientific">Cladocopium goreaui</name>
    <dbReference type="NCBI Taxonomy" id="2562237"/>
    <lineage>
        <taxon>Eukaryota</taxon>
        <taxon>Sar</taxon>
        <taxon>Alveolata</taxon>
        <taxon>Dinophyceae</taxon>
        <taxon>Suessiales</taxon>
        <taxon>Symbiodiniaceae</taxon>
        <taxon>Cladocopium</taxon>
    </lineage>
</organism>
<proteinExistence type="predicted"/>
<name>A0A9P1FX65_9DINO</name>
<evidence type="ECO:0000313" key="3">
    <source>
        <dbReference type="EMBL" id="CAL4780241.1"/>
    </source>
</evidence>
<keyword evidence="4" id="KW-1185">Reference proteome</keyword>
<gene>
    <name evidence="2" type="ORF">C1SCF055_LOCUS19721</name>
</gene>
<protein>
    <submittedName>
        <fullName evidence="2">Uncharacterized protein</fullName>
    </submittedName>
</protein>
<reference evidence="2" key="1">
    <citation type="submission" date="2022-10" db="EMBL/GenBank/DDBJ databases">
        <authorList>
            <person name="Chen Y."/>
            <person name="Dougan E. K."/>
            <person name="Chan C."/>
            <person name="Rhodes N."/>
            <person name="Thang M."/>
        </authorList>
    </citation>
    <scope>NUCLEOTIDE SEQUENCE</scope>
</reference>
<feature type="region of interest" description="Disordered" evidence="1">
    <location>
        <begin position="238"/>
        <end position="261"/>
    </location>
</feature>
<evidence type="ECO:0000256" key="1">
    <source>
        <dbReference type="SAM" id="MobiDB-lite"/>
    </source>
</evidence>
<evidence type="ECO:0000313" key="2">
    <source>
        <dbReference type="EMBL" id="CAI3992929.1"/>
    </source>
</evidence>
<dbReference type="EMBL" id="CAMXCT020001779">
    <property type="protein sequence ID" value="CAL1146304.1"/>
    <property type="molecule type" value="Genomic_DNA"/>
</dbReference>
<feature type="compositionally biased region" description="Basic and acidic residues" evidence="1">
    <location>
        <begin position="240"/>
        <end position="255"/>
    </location>
</feature>
<dbReference type="EMBL" id="CAMXCT010001779">
    <property type="protein sequence ID" value="CAI3992929.1"/>
    <property type="molecule type" value="Genomic_DNA"/>
</dbReference>
<accession>A0A9P1FX65</accession>